<evidence type="ECO:0000313" key="2">
    <source>
        <dbReference type="Proteomes" id="UP000196531"/>
    </source>
</evidence>
<dbReference type="AlphaFoldDB" id="A0A1Y5F9I9"/>
<reference evidence="2" key="1">
    <citation type="journal article" date="2017" name="Proc. Natl. Acad. Sci. U.S.A.">
        <title>Simulation of Deepwater Horizon oil plume reveals substrate specialization within a complex community of hydrocarbon-degraders.</title>
        <authorList>
            <person name="Hu P."/>
            <person name="Dubinsky E.A."/>
            <person name="Probst A.J."/>
            <person name="Wang J."/>
            <person name="Sieber C.M.K."/>
            <person name="Tom L.M."/>
            <person name="Gardinali P."/>
            <person name="Banfield J.F."/>
            <person name="Atlas R.M."/>
            <person name="Andersen G.L."/>
        </authorList>
    </citation>
    <scope>NUCLEOTIDE SEQUENCE [LARGE SCALE GENOMIC DNA]</scope>
</reference>
<comment type="caution">
    <text evidence="1">The sequence shown here is derived from an EMBL/GenBank/DDBJ whole genome shotgun (WGS) entry which is preliminary data.</text>
</comment>
<gene>
    <name evidence="1" type="ORF">A9Q84_06315</name>
</gene>
<evidence type="ECO:0000313" key="1">
    <source>
        <dbReference type="EMBL" id="OUR97811.1"/>
    </source>
</evidence>
<accession>A0A1Y5F9I9</accession>
<organism evidence="1 2">
    <name type="scientific">Halobacteriovorax marinus</name>
    <dbReference type="NCBI Taxonomy" id="97084"/>
    <lineage>
        <taxon>Bacteria</taxon>
        <taxon>Pseudomonadati</taxon>
        <taxon>Bdellovibrionota</taxon>
        <taxon>Bacteriovoracia</taxon>
        <taxon>Bacteriovoracales</taxon>
        <taxon>Halobacteriovoraceae</taxon>
        <taxon>Halobacteriovorax</taxon>
    </lineage>
</organism>
<dbReference type="EMBL" id="MAAO01000005">
    <property type="protein sequence ID" value="OUR97811.1"/>
    <property type="molecule type" value="Genomic_DNA"/>
</dbReference>
<proteinExistence type="predicted"/>
<sequence length="73" mass="8366">MALNVKILFTLDHPPVSFPDKPVELSASSSELNLAKENLQKHHLLESEEDELYHNEDVIKEKISVSRRLNSLE</sequence>
<dbReference type="Proteomes" id="UP000196531">
    <property type="component" value="Unassembled WGS sequence"/>
</dbReference>
<protein>
    <submittedName>
        <fullName evidence="1">Uncharacterized protein</fullName>
    </submittedName>
</protein>
<name>A0A1Y5F9I9_9BACT</name>